<keyword evidence="4" id="KW-0564">Palmitate</keyword>
<keyword evidence="3" id="KW-0472">Membrane</keyword>
<proteinExistence type="predicted"/>
<organism evidence="6 7">
    <name type="scientific">Candidatus Corynebacterium intestinavium</name>
    <dbReference type="NCBI Taxonomy" id="2838531"/>
    <lineage>
        <taxon>Bacteria</taxon>
        <taxon>Bacillati</taxon>
        <taxon>Actinomycetota</taxon>
        <taxon>Actinomycetes</taxon>
        <taxon>Mycobacteriales</taxon>
        <taxon>Corynebacteriaceae</taxon>
        <taxon>Corynebacterium</taxon>
    </lineage>
</organism>
<sequence length="60" mass="6586">AEAYGFQPTITRAGDRTINVIYHYPKPGESNIIYTGEAHATFTWNEATQSVDMAGEVPPT</sequence>
<feature type="non-terminal residue" evidence="6">
    <location>
        <position position="1"/>
    </location>
</feature>
<dbReference type="InterPro" id="IPR025971">
    <property type="entry name" value="LppP/LprE"/>
</dbReference>
<dbReference type="Proteomes" id="UP000823907">
    <property type="component" value="Unassembled WGS sequence"/>
</dbReference>
<evidence type="ECO:0000256" key="1">
    <source>
        <dbReference type="ARBA" id="ARBA00022475"/>
    </source>
</evidence>
<evidence type="ECO:0000256" key="4">
    <source>
        <dbReference type="ARBA" id="ARBA00023139"/>
    </source>
</evidence>
<evidence type="ECO:0000256" key="3">
    <source>
        <dbReference type="ARBA" id="ARBA00023136"/>
    </source>
</evidence>
<comment type="caution">
    <text evidence="6">The sequence shown here is derived from an EMBL/GenBank/DDBJ whole genome shotgun (WGS) entry which is preliminary data.</text>
</comment>
<accession>A0A9D2UD55</accession>
<keyword evidence="1" id="KW-1003">Cell membrane</keyword>
<reference evidence="6" key="1">
    <citation type="journal article" date="2021" name="PeerJ">
        <title>Extensive microbial diversity within the chicken gut microbiome revealed by metagenomics and culture.</title>
        <authorList>
            <person name="Gilroy R."/>
            <person name="Ravi A."/>
            <person name="Getino M."/>
            <person name="Pursley I."/>
            <person name="Horton D.L."/>
            <person name="Alikhan N.F."/>
            <person name="Baker D."/>
            <person name="Gharbi K."/>
            <person name="Hall N."/>
            <person name="Watson M."/>
            <person name="Adriaenssens E.M."/>
            <person name="Foster-Nyarko E."/>
            <person name="Jarju S."/>
            <person name="Secka A."/>
            <person name="Antonio M."/>
            <person name="Oren A."/>
            <person name="Chaudhuri R.R."/>
            <person name="La Ragione R."/>
            <person name="Hildebrand F."/>
            <person name="Pallen M.J."/>
        </authorList>
    </citation>
    <scope>NUCLEOTIDE SEQUENCE</scope>
    <source>
        <strain evidence="6">5925</strain>
    </source>
</reference>
<evidence type="ECO:0000256" key="2">
    <source>
        <dbReference type="ARBA" id="ARBA00022729"/>
    </source>
</evidence>
<evidence type="ECO:0000313" key="7">
    <source>
        <dbReference type="Proteomes" id="UP000823907"/>
    </source>
</evidence>
<gene>
    <name evidence="6" type="ORF">H9907_09060</name>
</gene>
<reference evidence="6" key="2">
    <citation type="submission" date="2021-04" db="EMBL/GenBank/DDBJ databases">
        <authorList>
            <person name="Gilroy R."/>
        </authorList>
    </citation>
    <scope>NUCLEOTIDE SEQUENCE</scope>
    <source>
        <strain evidence="6">5925</strain>
    </source>
</reference>
<keyword evidence="5 6" id="KW-0449">Lipoprotein</keyword>
<dbReference type="EMBL" id="DWUR01000157">
    <property type="protein sequence ID" value="HJD50216.1"/>
    <property type="molecule type" value="Genomic_DNA"/>
</dbReference>
<evidence type="ECO:0000256" key="5">
    <source>
        <dbReference type="ARBA" id="ARBA00023288"/>
    </source>
</evidence>
<name>A0A9D2UD55_9CORY</name>
<evidence type="ECO:0000313" key="6">
    <source>
        <dbReference type="EMBL" id="HJD50216.1"/>
    </source>
</evidence>
<dbReference type="AlphaFoldDB" id="A0A9D2UD55"/>
<keyword evidence="2" id="KW-0732">Signal</keyword>
<protein>
    <submittedName>
        <fullName evidence="6">LppP/LprE family lipoprotein</fullName>
    </submittedName>
</protein>
<dbReference type="Pfam" id="PF14041">
    <property type="entry name" value="Lipoprotein_21"/>
    <property type="match status" value="1"/>
</dbReference>